<keyword evidence="2" id="KW-1185">Reference proteome</keyword>
<accession>A0ACA9Y188</accession>
<proteinExistence type="predicted"/>
<reference evidence="1" key="1">
    <citation type="submission" date="2022-06" db="EMBL/GenBank/DDBJ databases">
        <authorList>
            <person name="Legras J.-L."/>
            <person name="Devillers H."/>
            <person name="Grondin C."/>
        </authorList>
    </citation>
    <scope>NUCLEOTIDE SEQUENCE</scope>
    <source>
        <strain evidence="1">CLIB 1444</strain>
    </source>
</reference>
<name>A0ACA9Y188_9ASCO</name>
<dbReference type="Proteomes" id="UP001152531">
    <property type="component" value="Unassembled WGS sequence"/>
</dbReference>
<protein>
    <submittedName>
        <fullName evidence="1">Uncharacterized protein</fullName>
    </submittedName>
</protein>
<evidence type="ECO:0000313" key="2">
    <source>
        <dbReference type="Proteomes" id="UP001152531"/>
    </source>
</evidence>
<sequence>MSEDKAICFISFISRDDQPLYIQSFDKTNDEGTSGSNEGEMNKFLKYNFLSHMALDIITSPASLSIRQNQSNSDSILLLIQDDVSVYGYETNTGIKIIIGFDNLVSAKQGDVNQLVKSVYKNYIKAVCNPFGEESTNVLQTPSFDKSIAKIVNQWNELKLKQQPKQEVSNPEDKVEEEKNPAPEPSAN</sequence>
<evidence type="ECO:0000313" key="1">
    <source>
        <dbReference type="EMBL" id="CAH6718546.1"/>
    </source>
</evidence>
<organism evidence="1 2">
    <name type="scientific">[Candida] jaroonii</name>
    <dbReference type="NCBI Taxonomy" id="467808"/>
    <lineage>
        <taxon>Eukaryota</taxon>
        <taxon>Fungi</taxon>
        <taxon>Dikarya</taxon>
        <taxon>Ascomycota</taxon>
        <taxon>Saccharomycotina</taxon>
        <taxon>Pichiomycetes</taxon>
        <taxon>Debaryomycetaceae</taxon>
        <taxon>Yamadazyma</taxon>
    </lineage>
</organism>
<dbReference type="EMBL" id="CALSDN010000001">
    <property type="protein sequence ID" value="CAH6718546.1"/>
    <property type="molecule type" value="Genomic_DNA"/>
</dbReference>
<gene>
    <name evidence="1" type="ORF">CLIB1444_01S09142</name>
</gene>
<comment type="caution">
    <text evidence="1">The sequence shown here is derived from an EMBL/GenBank/DDBJ whole genome shotgun (WGS) entry which is preliminary data.</text>
</comment>